<dbReference type="GeneID" id="836766"/>
<name>A0A654GEQ0_ARATH</name>
<dbReference type="KEGG" id="ath:AT5G66340"/>
<dbReference type="EMBL" id="CACRSJ010000110">
    <property type="protein sequence ID" value="VYS71591.1"/>
    <property type="molecule type" value="Genomic_DNA"/>
</dbReference>
<evidence type="ECO:0000313" key="3">
    <source>
        <dbReference type="Proteomes" id="UP000426265"/>
    </source>
</evidence>
<accession>A0A654GEQ0</accession>
<gene>
    <name evidence="1" type="ordered locus">At5g66340</name>
    <name evidence="2" type="ORF">AN1_LOCUS26967</name>
</gene>
<proteinExistence type="predicted"/>
<organism evidence="2 3">
    <name type="scientific">Arabidopsis thaliana</name>
    <name type="common">Mouse-ear cress</name>
    <dbReference type="NCBI Taxonomy" id="3702"/>
    <lineage>
        <taxon>Eukaryota</taxon>
        <taxon>Viridiplantae</taxon>
        <taxon>Streptophyta</taxon>
        <taxon>Embryophyta</taxon>
        <taxon>Tracheophyta</taxon>
        <taxon>Spermatophyta</taxon>
        <taxon>Magnoliopsida</taxon>
        <taxon>eudicotyledons</taxon>
        <taxon>Gunneridae</taxon>
        <taxon>Pentapetalae</taxon>
        <taxon>rosids</taxon>
        <taxon>malvids</taxon>
        <taxon>Brassicales</taxon>
        <taxon>Brassicaceae</taxon>
        <taxon>Camelineae</taxon>
        <taxon>Arabidopsis</taxon>
    </lineage>
</organism>
<protein>
    <submittedName>
        <fullName evidence="2">Uncharacterized protein</fullName>
    </submittedName>
</protein>
<dbReference type="AlphaFoldDB" id="A0A654GEQ0"/>
<evidence type="ECO:0000313" key="2">
    <source>
        <dbReference type="EMBL" id="VYS71591.1"/>
    </source>
</evidence>
<dbReference type="Proteomes" id="UP000426265">
    <property type="component" value="Unassembled WGS sequence"/>
</dbReference>
<reference evidence="2 3" key="1">
    <citation type="submission" date="2019-11" db="EMBL/GenBank/DDBJ databases">
        <authorList>
            <person name="Jiao W.-B."/>
            <person name="Schneeberger K."/>
        </authorList>
    </citation>
    <scope>NUCLEOTIDE SEQUENCE [LARGE SCALE GENOMIC DNA]</scope>
    <source>
        <strain evidence="3">cv. An-1</strain>
    </source>
</reference>
<dbReference type="ExpressionAtlas" id="A0A654GEQ0">
    <property type="expression patterns" value="baseline and differential"/>
</dbReference>
<sequence>MQRLVKQKITIEIVDEVRLLPNAIFPVSGRRDNGERQTGERRVDQEQSRMYPNVVFSLCSEPATLKLKIRFGKLDAVDLRLLFCPLEMQ</sequence>
<evidence type="ECO:0000313" key="1">
    <source>
        <dbReference type="Araport" id="AT5G66340"/>
    </source>
</evidence>
<dbReference type="Araport" id="AT5G66340"/>